<evidence type="ECO:0000256" key="7">
    <source>
        <dbReference type="ARBA" id="ARBA00022842"/>
    </source>
</evidence>
<dbReference type="SUPFAM" id="SSF56219">
    <property type="entry name" value="DNase I-like"/>
    <property type="match status" value="1"/>
</dbReference>
<dbReference type="GO" id="GO:0008311">
    <property type="term" value="F:double-stranded DNA 3'-5' DNA exonuclease activity"/>
    <property type="evidence" value="ECO:0007669"/>
    <property type="project" value="UniProtKB-EC"/>
</dbReference>
<feature type="site" description="Important for catalytic activity" evidence="10">
    <location>
        <position position="248"/>
    </location>
</feature>
<reference evidence="14" key="1">
    <citation type="submission" date="2016-11" db="UniProtKB">
        <authorList>
            <consortium name="WormBaseParasite"/>
        </authorList>
    </citation>
    <scope>IDENTIFICATION</scope>
</reference>
<keyword evidence="6" id="KW-0378">Hydrolase</keyword>
<feature type="site" description="Transition state stabilizer" evidence="10">
    <location>
        <position position="178"/>
    </location>
</feature>
<dbReference type="EC" id="3.1.11.2" evidence="4"/>
<proteinExistence type="inferred from homology"/>
<keyword evidence="9" id="KW-0464">Manganese</keyword>
<dbReference type="AlphaFoldDB" id="A0A1I7XHD5"/>
<protein>
    <recommendedName>
        <fullName evidence="4">exodeoxyribonuclease III</fullName>
        <ecNumber evidence="4">3.1.11.2</ecNumber>
    </recommendedName>
</protein>
<evidence type="ECO:0000313" key="14">
    <source>
        <dbReference type="WBParaSite" id="Hba_16928"/>
    </source>
</evidence>
<dbReference type="Gene3D" id="3.60.10.10">
    <property type="entry name" value="Endonuclease/exonuclease/phosphatase"/>
    <property type="match status" value="1"/>
</dbReference>
<evidence type="ECO:0000256" key="6">
    <source>
        <dbReference type="ARBA" id="ARBA00022801"/>
    </source>
</evidence>
<comment type="cofactor">
    <cofactor evidence="2">
        <name>Mn(2+)</name>
        <dbReference type="ChEBI" id="CHEBI:29035"/>
    </cofactor>
</comment>
<dbReference type="GO" id="GO:0003906">
    <property type="term" value="F:DNA-(apurinic or apyrimidinic site) endonuclease activity"/>
    <property type="evidence" value="ECO:0007669"/>
    <property type="project" value="TreeGrafter"/>
</dbReference>
<dbReference type="GO" id="GO:0003677">
    <property type="term" value="F:DNA binding"/>
    <property type="evidence" value="ECO:0007669"/>
    <property type="project" value="InterPro"/>
</dbReference>
<feature type="binding site" evidence="9">
    <location>
        <position position="273"/>
    </location>
    <ligand>
        <name>Mg(2+)</name>
        <dbReference type="ChEBI" id="CHEBI:18420"/>
        <label>1</label>
    </ligand>
</feature>
<evidence type="ECO:0000256" key="8">
    <source>
        <dbReference type="PIRSR" id="PIRSR604808-1"/>
    </source>
</evidence>
<evidence type="ECO:0000256" key="1">
    <source>
        <dbReference type="ARBA" id="ARBA00000493"/>
    </source>
</evidence>
<keyword evidence="13" id="KW-1185">Reference proteome</keyword>
<feature type="active site" description="Proton donor/acceptor" evidence="8">
    <location>
        <position position="176"/>
    </location>
</feature>
<name>A0A1I7XHD5_HETBA</name>
<evidence type="ECO:0000256" key="11">
    <source>
        <dbReference type="RuleBase" id="RU362131"/>
    </source>
</evidence>
<feature type="active site" description="Proton acceptor" evidence="8">
    <location>
        <position position="274"/>
    </location>
</feature>
<sequence>MLKRTTSGAPVYSIFNKRTKLSPSEVLCDDNESERLWRIMAWNVAGLRAFVKCKELPAELASEFKMYEKILAVSQERNGGYAGVALLSKLKPIKVNTIYSLKRRIVLYTFHVPFLMSFQVIFKVWKGIGDPQFDGEGRLIIAEYPRFFFIGSYVPNSGRAKIRELDEKKPVIYGGDLNVAHNEIDLAKPDSNRNKTAGFTDQERQWFSTLLNAGFKDTYRTLHERKQEFTFWSFVGNARAKNIGWRLDYFVVSNRIMNKVSASEIRTDCMGSDHAPIILEIDM</sequence>
<keyword evidence="7 9" id="KW-0460">Magnesium</keyword>
<dbReference type="GO" id="GO:0008081">
    <property type="term" value="F:phosphoric diester hydrolase activity"/>
    <property type="evidence" value="ECO:0007669"/>
    <property type="project" value="TreeGrafter"/>
</dbReference>
<feature type="binding site" evidence="9">
    <location>
        <position position="274"/>
    </location>
    <ligand>
        <name>Mg(2+)</name>
        <dbReference type="ChEBI" id="CHEBI:18420"/>
        <label>1</label>
    </ligand>
</feature>
<dbReference type="Proteomes" id="UP000095283">
    <property type="component" value="Unplaced"/>
</dbReference>
<dbReference type="GO" id="GO:0046872">
    <property type="term" value="F:metal ion binding"/>
    <property type="evidence" value="ECO:0007669"/>
    <property type="project" value="UniProtKB-KW"/>
</dbReference>
<evidence type="ECO:0000259" key="12">
    <source>
        <dbReference type="Pfam" id="PF03372"/>
    </source>
</evidence>
<feature type="site" description="Interaction with DNA substrate" evidence="10">
    <location>
        <position position="274"/>
    </location>
</feature>
<comment type="similarity">
    <text evidence="3 11">Belongs to the DNA repair enzymes AP/ExoA family.</text>
</comment>
<dbReference type="InterPro" id="IPR020848">
    <property type="entry name" value="AP_endonuclease_F1_CS"/>
</dbReference>
<dbReference type="GO" id="GO:0005634">
    <property type="term" value="C:nucleus"/>
    <property type="evidence" value="ECO:0007669"/>
    <property type="project" value="TreeGrafter"/>
</dbReference>
<dbReference type="WBParaSite" id="Hba_16928">
    <property type="protein sequence ID" value="Hba_16928"/>
    <property type="gene ID" value="Hba_16928"/>
</dbReference>
<feature type="binding site" evidence="9">
    <location>
        <position position="176"/>
    </location>
    <ligand>
        <name>Mg(2+)</name>
        <dbReference type="ChEBI" id="CHEBI:18420"/>
        <label>1</label>
    </ligand>
</feature>
<dbReference type="InterPro" id="IPR005135">
    <property type="entry name" value="Endo/exonuclease/phosphatase"/>
</dbReference>
<evidence type="ECO:0000256" key="2">
    <source>
        <dbReference type="ARBA" id="ARBA00001936"/>
    </source>
</evidence>
<dbReference type="PANTHER" id="PTHR22748">
    <property type="entry name" value="AP ENDONUCLEASE"/>
    <property type="match status" value="1"/>
</dbReference>
<feature type="binding site" evidence="9">
    <location>
        <position position="178"/>
    </location>
    <ligand>
        <name>Mg(2+)</name>
        <dbReference type="ChEBI" id="CHEBI:18420"/>
        <label>1</label>
    </ligand>
</feature>
<dbReference type="PANTHER" id="PTHR22748:SF6">
    <property type="entry name" value="DNA-(APURINIC OR APYRIMIDINIC SITE) ENDONUCLEASE"/>
    <property type="match status" value="1"/>
</dbReference>
<dbReference type="PROSITE" id="PS51435">
    <property type="entry name" value="AP_NUCLEASE_F1_4"/>
    <property type="match status" value="1"/>
</dbReference>
<dbReference type="NCBIfam" id="TIGR00633">
    <property type="entry name" value="xth"/>
    <property type="match status" value="1"/>
</dbReference>
<dbReference type="PROSITE" id="PS00728">
    <property type="entry name" value="AP_NUCLEASE_F1_3"/>
    <property type="match status" value="1"/>
</dbReference>
<comment type="catalytic activity">
    <reaction evidence="1">
        <text>Exonucleolytic cleavage in the 3'- to 5'-direction to yield nucleoside 5'-phosphates.</text>
        <dbReference type="EC" id="3.1.11.2"/>
    </reaction>
</comment>
<evidence type="ECO:0000256" key="3">
    <source>
        <dbReference type="ARBA" id="ARBA00007092"/>
    </source>
</evidence>
<dbReference type="CDD" id="cd09087">
    <property type="entry name" value="Ape1-like_AP-endo"/>
    <property type="match status" value="1"/>
</dbReference>
<evidence type="ECO:0000313" key="13">
    <source>
        <dbReference type="Proteomes" id="UP000095283"/>
    </source>
</evidence>
<keyword evidence="11" id="KW-0227">DNA damage</keyword>
<keyword evidence="11" id="KW-0234">DNA repair</keyword>
<comment type="cofactor">
    <cofactor evidence="9 11">
        <name>Mg(2+)</name>
        <dbReference type="ChEBI" id="CHEBI:18420"/>
    </cofactor>
    <cofactor evidence="9 11">
        <name>Mn(2+)</name>
        <dbReference type="ChEBI" id="CHEBI:29035"/>
    </cofactor>
    <text evidence="9 11">Probably binds two magnesium or manganese ions per subunit.</text>
</comment>
<evidence type="ECO:0000256" key="10">
    <source>
        <dbReference type="PIRSR" id="PIRSR604808-3"/>
    </source>
</evidence>
<dbReference type="Pfam" id="PF03372">
    <property type="entry name" value="Exo_endo_phos"/>
    <property type="match status" value="1"/>
</dbReference>
<keyword evidence="5 9" id="KW-0479">Metal-binding</keyword>
<feature type="active site" evidence="8">
    <location>
        <position position="153"/>
    </location>
</feature>
<feature type="domain" description="Endonuclease/exonuclease/phosphatase" evidence="12">
    <location>
        <begin position="75"/>
        <end position="274"/>
    </location>
</feature>
<organism evidence="13 14">
    <name type="scientific">Heterorhabditis bacteriophora</name>
    <name type="common">Entomopathogenic nematode worm</name>
    <dbReference type="NCBI Taxonomy" id="37862"/>
    <lineage>
        <taxon>Eukaryota</taxon>
        <taxon>Metazoa</taxon>
        <taxon>Ecdysozoa</taxon>
        <taxon>Nematoda</taxon>
        <taxon>Chromadorea</taxon>
        <taxon>Rhabditida</taxon>
        <taxon>Rhabditina</taxon>
        <taxon>Rhabditomorpha</taxon>
        <taxon>Strongyloidea</taxon>
        <taxon>Heterorhabditidae</taxon>
        <taxon>Heterorhabditis</taxon>
    </lineage>
</organism>
<evidence type="ECO:0000256" key="4">
    <source>
        <dbReference type="ARBA" id="ARBA00012115"/>
    </source>
</evidence>
<dbReference type="GO" id="GO:0006284">
    <property type="term" value="P:base-excision repair"/>
    <property type="evidence" value="ECO:0007669"/>
    <property type="project" value="TreeGrafter"/>
</dbReference>
<evidence type="ECO:0000256" key="5">
    <source>
        <dbReference type="ARBA" id="ARBA00022723"/>
    </source>
</evidence>
<accession>A0A1I7XHD5</accession>
<dbReference type="InterPro" id="IPR036691">
    <property type="entry name" value="Endo/exonu/phosph_ase_sf"/>
</dbReference>
<evidence type="ECO:0000256" key="9">
    <source>
        <dbReference type="PIRSR" id="PIRSR604808-2"/>
    </source>
</evidence>
<dbReference type="InterPro" id="IPR004808">
    <property type="entry name" value="AP_endonuc_1"/>
</dbReference>